<feature type="domain" description="Peptidase M16 middle/third" evidence="12">
    <location>
        <begin position="445"/>
        <end position="739"/>
    </location>
</feature>
<evidence type="ECO:0000256" key="7">
    <source>
        <dbReference type="ARBA" id="ARBA00023049"/>
    </source>
</evidence>
<organism evidence="14 15">
    <name type="scientific">Scleroderma citrinum Foug A</name>
    <dbReference type="NCBI Taxonomy" id="1036808"/>
    <lineage>
        <taxon>Eukaryota</taxon>
        <taxon>Fungi</taxon>
        <taxon>Dikarya</taxon>
        <taxon>Basidiomycota</taxon>
        <taxon>Agaricomycotina</taxon>
        <taxon>Agaricomycetes</taxon>
        <taxon>Agaricomycetidae</taxon>
        <taxon>Boletales</taxon>
        <taxon>Sclerodermatineae</taxon>
        <taxon>Sclerodermataceae</taxon>
        <taxon>Scleroderma</taxon>
    </lineage>
</organism>
<accession>A0A0C3AAT8</accession>
<dbReference type="Pfam" id="PF22456">
    <property type="entry name" value="PqqF-like_C_4"/>
    <property type="match status" value="1"/>
</dbReference>
<name>A0A0C3AAT8_9AGAM</name>
<evidence type="ECO:0000259" key="12">
    <source>
        <dbReference type="Pfam" id="PF16187"/>
    </source>
</evidence>
<feature type="compositionally biased region" description="Polar residues" evidence="9">
    <location>
        <begin position="992"/>
        <end position="1004"/>
    </location>
</feature>
<feature type="domain" description="Peptidase M16 C-terminal" evidence="11">
    <location>
        <begin position="259"/>
        <end position="430"/>
    </location>
</feature>
<dbReference type="GO" id="GO:0043171">
    <property type="term" value="P:peptide catabolic process"/>
    <property type="evidence" value="ECO:0007669"/>
    <property type="project" value="TreeGrafter"/>
</dbReference>
<evidence type="ECO:0000256" key="8">
    <source>
        <dbReference type="RuleBase" id="RU004447"/>
    </source>
</evidence>
<reference evidence="15" key="2">
    <citation type="submission" date="2015-01" db="EMBL/GenBank/DDBJ databases">
        <title>Evolutionary Origins and Diversification of the Mycorrhizal Mutualists.</title>
        <authorList>
            <consortium name="DOE Joint Genome Institute"/>
            <consortium name="Mycorrhizal Genomics Consortium"/>
            <person name="Kohler A."/>
            <person name="Kuo A."/>
            <person name="Nagy L.G."/>
            <person name="Floudas D."/>
            <person name="Copeland A."/>
            <person name="Barry K.W."/>
            <person name="Cichocki N."/>
            <person name="Veneault-Fourrey C."/>
            <person name="LaButti K."/>
            <person name="Lindquist E.A."/>
            <person name="Lipzen A."/>
            <person name="Lundell T."/>
            <person name="Morin E."/>
            <person name="Murat C."/>
            <person name="Riley R."/>
            <person name="Ohm R."/>
            <person name="Sun H."/>
            <person name="Tunlid A."/>
            <person name="Henrissat B."/>
            <person name="Grigoriev I.V."/>
            <person name="Hibbett D.S."/>
            <person name="Martin F."/>
        </authorList>
    </citation>
    <scope>NUCLEOTIDE SEQUENCE [LARGE SCALE GENOMIC DNA]</scope>
    <source>
        <strain evidence="15">Foug A</strain>
    </source>
</reference>
<keyword evidence="5" id="KW-0378">Hydrolase</keyword>
<evidence type="ECO:0000259" key="11">
    <source>
        <dbReference type="Pfam" id="PF05193"/>
    </source>
</evidence>
<dbReference type="MEROPS" id="M16.008"/>
<dbReference type="FunCoup" id="A0A0C3AAT8">
    <property type="interactions" value="438"/>
</dbReference>
<dbReference type="Pfam" id="PF00675">
    <property type="entry name" value="Peptidase_M16"/>
    <property type="match status" value="1"/>
</dbReference>
<keyword evidence="4" id="KW-0479">Metal-binding</keyword>
<evidence type="ECO:0000256" key="3">
    <source>
        <dbReference type="ARBA" id="ARBA00022670"/>
    </source>
</evidence>
<evidence type="ECO:0000256" key="9">
    <source>
        <dbReference type="SAM" id="MobiDB-lite"/>
    </source>
</evidence>
<dbReference type="PROSITE" id="PS00143">
    <property type="entry name" value="INSULINASE"/>
    <property type="match status" value="1"/>
</dbReference>
<dbReference type="PANTHER" id="PTHR43690">
    <property type="entry name" value="NARDILYSIN"/>
    <property type="match status" value="1"/>
</dbReference>
<feature type="domain" description="Coenzyme PQQ synthesis protein F-like C-terminal lobe" evidence="13">
    <location>
        <begin position="843"/>
        <end position="943"/>
    </location>
</feature>
<dbReference type="FunFam" id="3.30.830.10:FF:000005">
    <property type="entry name" value="nardilysin isoform X1"/>
    <property type="match status" value="1"/>
</dbReference>
<dbReference type="InterPro" id="IPR011249">
    <property type="entry name" value="Metalloenz_LuxS/M16"/>
</dbReference>
<dbReference type="GO" id="GO:0046872">
    <property type="term" value="F:metal ion binding"/>
    <property type="evidence" value="ECO:0007669"/>
    <property type="project" value="UniProtKB-KW"/>
</dbReference>
<dbReference type="AlphaFoldDB" id="A0A0C3AAT8"/>
<keyword evidence="6" id="KW-0862">Zinc</keyword>
<dbReference type="Pfam" id="PF05193">
    <property type="entry name" value="Peptidase_M16_C"/>
    <property type="match status" value="1"/>
</dbReference>
<gene>
    <name evidence="14" type="ORF">SCLCIDRAFT_1215358</name>
</gene>
<dbReference type="Pfam" id="PF16187">
    <property type="entry name" value="Peptidase_M16_M"/>
    <property type="match status" value="1"/>
</dbReference>
<keyword evidence="15" id="KW-1185">Reference proteome</keyword>
<evidence type="ECO:0000256" key="6">
    <source>
        <dbReference type="ARBA" id="ARBA00022833"/>
    </source>
</evidence>
<dbReference type="GO" id="GO:0005829">
    <property type="term" value="C:cytosol"/>
    <property type="evidence" value="ECO:0007669"/>
    <property type="project" value="TreeGrafter"/>
</dbReference>
<protein>
    <recommendedName>
        <fullName evidence="16">Peptidase M16 N-terminal domain-containing protein</fullName>
    </recommendedName>
</protein>
<keyword evidence="7" id="KW-0482">Metalloprotease</keyword>
<dbReference type="HOGENOM" id="CLU_004639_1_1_1"/>
<feature type="region of interest" description="Disordered" evidence="9">
    <location>
        <begin position="208"/>
        <end position="255"/>
    </location>
</feature>
<dbReference type="SUPFAM" id="SSF63411">
    <property type="entry name" value="LuxS/MPP-like metallohydrolase"/>
    <property type="match status" value="4"/>
</dbReference>
<comment type="similarity">
    <text evidence="2 8">Belongs to the peptidase M16 family.</text>
</comment>
<dbReference type="InterPro" id="IPR054734">
    <property type="entry name" value="PqqF-like_C_4"/>
</dbReference>
<dbReference type="GO" id="GO:0005739">
    <property type="term" value="C:mitochondrion"/>
    <property type="evidence" value="ECO:0007669"/>
    <property type="project" value="TreeGrafter"/>
</dbReference>
<evidence type="ECO:0008006" key="16">
    <source>
        <dbReference type="Google" id="ProtNLM"/>
    </source>
</evidence>
<dbReference type="InterPro" id="IPR050626">
    <property type="entry name" value="Peptidase_M16"/>
</dbReference>
<evidence type="ECO:0000313" key="15">
    <source>
        <dbReference type="Proteomes" id="UP000053989"/>
    </source>
</evidence>
<dbReference type="InterPro" id="IPR001431">
    <property type="entry name" value="Pept_M16_Zn_BS"/>
</dbReference>
<feature type="domain" description="Peptidase M16 N-terminal" evidence="10">
    <location>
        <begin position="47"/>
        <end position="179"/>
    </location>
</feature>
<evidence type="ECO:0000256" key="2">
    <source>
        <dbReference type="ARBA" id="ARBA00007261"/>
    </source>
</evidence>
<feature type="compositionally biased region" description="Polar residues" evidence="9">
    <location>
        <begin position="214"/>
        <end position="226"/>
    </location>
</feature>
<evidence type="ECO:0000256" key="4">
    <source>
        <dbReference type="ARBA" id="ARBA00022723"/>
    </source>
</evidence>
<dbReference type="InParanoid" id="A0A0C3AAT8"/>
<reference evidence="14 15" key="1">
    <citation type="submission" date="2014-04" db="EMBL/GenBank/DDBJ databases">
        <authorList>
            <consortium name="DOE Joint Genome Institute"/>
            <person name="Kuo A."/>
            <person name="Kohler A."/>
            <person name="Nagy L.G."/>
            <person name="Floudas D."/>
            <person name="Copeland A."/>
            <person name="Barry K.W."/>
            <person name="Cichocki N."/>
            <person name="Veneault-Fourrey C."/>
            <person name="LaButti K."/>
            <person name="Lindquist E.A."/>
            <person name="Lipzen A."/>
            <person name="Lundell T."/>
            <person name="Morin E."/>
            <person name="Murat C."/>
            <person name="Sun H."/>
            <person name="Tunlid A."/>
            <person name="Henrissat B."/>
            <person name="Grigoriev I.V."/>
            <person name="Hibbett D.S."/>
            <person name="Martin F."/>
            <person name="Nordberg H.P."/>
            <person name="Cantor M.N."/>
            <person name="Hua S.X."/>
        </authorList>
    </citation>
    <scope>NUCLEOTIDE SEQUENCE [LARGE SCALE GENOMIC DNA]</scope>
    <source>
        <strain evidence="14 15">Foug A</strain>
    </source>
</reference>
<sequence length="1118" mass="126544">MTASDWSHVSPDSDIPPYLLFTRPLEKSQVDDRQYSVIKLENGLTAMLVHDPQTENAAASLDVAVGHLSDPDDMPGLAHFCEHLLFMGTRQFPKENEYSEYLSKNNGGSNAYTSSSNTNYHFRVSPSALPGALERFSAFFHTPLFAPSCTTRELNAVDSEHKKNHQADPWRIFQLNKTLSEVGHPWSKFGTGNRATLTAAGREAKASGKLNETGLLNGNNFATSKEASPIPSRMPSPTPSGSSANSELDADGGSIGRETRRRLMEWWSKEYCASRMHLCVIGRESPQYLANMVSRLFSPIPNRGQDPLPVIHEHPFGPNEMGTLVSVQTIMSFHAVEISFPLAWQPPLWQYKPGYFLSHFLGHEGPGSLFTYLKSNGWITSLSAATQALGRGFAMFKVTMYLTKEGFDNYRFVVLAAFKYLSLLRSSQFPLWYQSEIATISETQFQFAEKRAAEGYAVTLAERMFWPVPTDKLLSAPVLVSEWENDEGEQQIRKALENIQVDTSRVVLMAKKEEHERIAGGEKAWKAEKWYGTGYTVERWDDLFLTKARAPNDIPELRLPGRNEFIPTNLDVERRDIAKPQPRPHLIARSDVSEVWYKKDDQFWLPKAAVVVDIRSPVANNTARAAVLTRLCVELVNDSLTEYTYDADLAGLTYHVSANELGMTLTLKGYNDRLPELAKYVIAAVKNLEAKQHRLDVMKEKLKREWDNFFMNQSYQLSDYYGRYILTHQAWTIEEQLKELPGAKLEDVKTHTQRLLERVNIQMLVIGNMYKDQAIALSENVEQILDSSPLTEVPSSLALVLPDGCNFTWTAPVPNPNEANSALTYYVHLGQLINQRQRVLGTLLAHIMSEPAFNILRTKEQLGYIVSCSRWTLSGDSQFGLRIVVQSERGTGYLEERVDAFLDTMESKLEEMDIEEFNDFKRGLQHRWREPPKNLGEEASKYWQQIDSGFLDFLRPFENADLLDNVEKHEVMALFRERVHPNAPKRSKLSIHMQSQKPRAPQVSSKTVEAFEGLVKEANTGINVASIREMFNETNPVASDFVKHWTDALSQVGDDAARDLLAKLPGLMEQYPVRDENIFSRTADVTHIKDIESFKATLEVSCSPLPLVQWNDLPTPKL</sequence>
<dbReference type="FunFam" id="3.30.830.10:FF:000012">
    <property type="entry name" value="Protease 3"/>
    <property type="match status" value="1"/>
</dbReference>
<dbReference type="Proteomes" id="UP000053989">
    <property type="component" value="Unassembled WGS sequence"/>
</dbReference>
<dbReference type="OrthoDB" id="952271at2759"/>
<dbReference type="GO" id="GO:0004222">
    <property type="term" value="F:metalloendopeptidase activity"/>
    <property type="evidence" value="ECO:0007669"/>
    <property type="project" value="InterPro"/>
</dbReference>
<dbReference type="GO" id="GO:0051603">
    <property type="term" value="P:proteolysis involved in protein catabolic process"/>
    <property type="evidence" value="ECO:0007669"/>
    <property type="project" value="TreeGrafter"/>
</dbReference>
<dbReference type="Gene3D" id="3.30.830.10">
    <property type="entry name" value="Metalloenzyme, LuxS/M16 peptidase-like"/>
    <property type="match status" value="4"/>
</dbReference>
<dbReference type="EMBL" id="KN822045">
    <property type="protein sequence ID" value="KIM62017.1"/>
    <property type="molecule type" value="Genomic_DNA"/>
</dbReference>
<dbReference type="FunFam" id="3.30.830.10:FF:000003">
    <property type="entry name" value="Insulin-degrading enzyme"/>
    <property type="match status" value="1"/>
</dbReference>
<dbReference type="PANTHER" id="PTHR43690:SF18">
    <property type="entry name" value="INSULIN-DEGRADING ENZYME-RELATED"/>
    <property type="match status" value="1"/>
</dbReference>
<evidence type="ECO:0000256" key="5">
    <source>
        <dbReference type="ARBA" id="ARBA00022801"/>
    </source>
</evidence>
<evidence type="ECO:0000259" key="10">
    <source>
        <dbReference type="Pfam" id="PF00675"/>
    </source>
</evidence>
<dbReference type="STRING" id="1036808.A0A0C3AAT8"/>
<feature type="region of interest" description="Disordered" evidence="9">
    <location>
        <begin position="985"/>
        <end position="1004"/>
    </location>
</feature>
<evidence type="ECO:0000259" key="13">
    <source>
        <dbReference type="Pfam" id="PF22456"/>
    </source>
</evidence>
<dbReference type="InterPro" id="IPR007863">
    <property type="entry name" value="Peptidase_M16_C"/>
</dbReference>
<evidence type="ECO:0000313" key="14">
    <source>
        <dbReference type="EMBL" id="KIM62017.1"/>
    </source>
</evidence>
<keyword evidence="3" id="KW-0645">Protease</keyword>
<proteinExistence type="inferred from homology"/>
<dbReference type="InterPro" id="IPR011765">
    <property type="entry name" value="Pept_M16_N"/>
</dbReference>
<comment type="cofactor">
    <cofactor evidence="1">
        <name>Zn(2+)</name>
        <dbReference type="ChEBI" id="CHEBI:29105"/>
    </cofactor>
</comment>
<dbReference type="InterPro" id="IPR032632">
    <property type="entry name" value="Peptidase_M16_M"/>
</dbReference>
<evidence type="ECO:0000256" key="1">
    <source>
        <dbReference type="ARBA" id="ARBA00001947"/>
    </source>
</evidence>